<dbReference type="Pfam" id="PF07885">
    <property type="entry name" value="Ion_trans_2"/>
    <property type="match status" value="1"/>
</dbReference>
<keyword evidence="1" id="KW-0472">Membrane</keyword>
<keyword evidence="1" id="KW-1133">Transmembrane helix</keyword>
<evidence type="ECO:0000313" key="3">
    <source>
        <dbReference type="EMBL" id="MFC4026973.1"/>
    </source>
</evidence>
<keyword evidence="3" id="KW-0407">Ion channel</keyword>
<reference evidence="4" key="1">
    <citation type="journal article" date="2019" name="Int. J. Syst. Evol. Microbiol.">
        <title>The Global Catalogue of Microorganisms (GCM) 10K type strain sequencing project: providing services to taxonomists for standard genome sequencing and annotation.</title>
        <authorList>
            <consortium name="The Broad Institute Genomics Platform"/>
            <consortium name="The Broad Institute Genome Sequencing Center for Infectious Disease"/>
            <person name="Wu L."/>
            <person name="Ma J."/>
        </authorList>
    </citation>
    <scope>NUCLEOTIDE SEQUENCE [LARGE SCALE GENOMIC DNA]</scope>
    <source>
        <strain evidence="4">CECT 9128</strain>
    </source>
</reference>
<dbReference type="InterPro" id="IPR013099">
    <property type="entry name" value="K_chnl_dom"/>
</dbReference>
<feature type="transmembrane region" description="Helical" evidence="1">
    <location>
        <begin position="59"/>
        <end position="85"/>
    </location>
</feature>
<dbReference type="RefSeq" id="WP_290235285.1">
    <property type="nucleotide sequence ID" value="NZ_JAUFPZ010000002.1"/>
</dbReference>
<accession>A0ABV8H4K4</accession>
<evidence type="ECO:0000256" key="1">
    <source>
        <dbReference type="SAM" id="Phobius"/>
    </source>
</evidence>
<evidence type="ECO:0000313" key="4">
    <source>
        <dbReference type="Proteomes" id="UP001595793"/>
    </source>
</evidence>
<name>A0ABV8H4K4_9FLAO</name>
<keyword evidence="3" id="KW-0406">Ion transport</keyword>
<evidence type="ECO:0000259" key="2">
    <source>
        <dbReference type="Pfam" id="PF07885"/>
    </source>
</evidence>
<dbReference type="SUPFAM" id="SSF81324">
    <property type="entry name" value="Voltage-gated potassium channels"/>
    <property type="match status" value="1"/>
</dbReference>
<gene>
    <name evidence="3" type="ORF">ACFOS1_06120</name>
</gene>
<organism evidence="3 4">
    <name type="scientific">Zunongwangia endophytica</name>
    <dbReference type="NCBI Taxonomy" id="1808945"/>
    <lineage>
        <taxon>Bacteria</taxon>
        <taxon>Pseudomonadati</taxon>
        <taxon>Bacteroidota</taxon>
        <taxon>Flavobacteriia</taxon>
        <taxon>Flavobacteriales</taxon>
        <taxon>Flavobacteriaceae</taxon>
        <taxon>Zunongwangia</taxon>
    </lineage>
</organism>
<keyword evidence="3" id="KW-0813">Transport</keyword>
<keyword evidence="1" id="KW-0812">Transmembrane</keyword>
<feature type="transmembrane region" description="Helical" evidence="1">
    <location>
        <begin position="129"/>
        <end position="150"/>
    </location>
</feature>
<keyword evidence="4" id="KW-1185">Reference proteome</keyword>
<comment type="caution">
    <text evidence="3">The sequence shown here is derived from an EMBL/GenBank/DDBJ whole genome shotgun (WGS) entry which is preliminary data.</text>
</comment>
<dbReference type="Proteomes" id="UP001595793">
    <property type="component" value="Unassembled WGS sequence"/>
</dbReference>
<dbReference type="Gene3D" id="1.10.287.70">
    <property type="match status" value="1"/>
</dbReference>
<sequence>MLLLIFGIILYAVTVHDILKTTLSMEGGGWLTNHFSKFLWKVSFLASRKKGDSKLLGKTGYLILTGIIILWVALLWSSFCLVLFSDPGSVVTSANKTAVQGVEKLYFAGYTISTLGSGEYIAGNDFWRIITNVFSFTGLVLLTMSVTYFVPLLQAVIDQQKLAVQISCYGRTPQEMIINAYDGEHYQGLTANASDLTLSLIKHTQNHKAYPVIHYFHNSDKRFNIILELSKMHECFVILENLMDDQYQPAENELRSLKVAFENYFKIITEITDAKDQATNEAPKIKTDLLLEQNFISRKKNLPDLHSRKVFSKLVENDGWGWNDIQGSDAS</sequence>
<dbReference type="GO" id="GO:0034220">
    <property type="term" value="P:monoatomic ion transmembrane transport"/>
    <property type="evidence" value="ECO:0007669"/>
    <property type="project" value="UniProtKB-KW"/>
</dbReference>
<proteinExistence type="predicted"/>
<dbReference type="EMBL" id="JBHSAS010000006">
    <property type="protein sequence ID" value="MFC4026973.1"/>
    <property type="molecule type" value="Genomic_DNA"/>
</dbReference>
<protein>
    <submittedName>
        <fullName evidence="3">Potassium channel family protein</fullName>
    </submittedName>
</protein>
<feature type="domain" description="Potassium channel" evidence="2">
    <location>
        <begin position="73"/>
        <end position="153"/>
    </location>
</feature>